<evidence type="ECO:0000313" key="10">
    <source>
        <dbReference type="EMBL" id="MUN55263.1"/>
    </source>
</evidence>
<dbReference type="GO" id="GO:0016020">
    <property type="term" value="C:membrane"/>
    <property type="evidence" value="ECO:0007669"/>
    <property type="project" value="UniProtKB-SubCell"/>
</dbReference>
<dbReference type="InterPro" id="IPR017825">
    <property type="entry name" value="Lycopene_cyclase_dom"/>
</dbReference>
<reference evidence="10 11" key="1">
    <citation type="submission" date="2019-12" db="EMBL/GenBank/DDBJ databases">
        <authorList>
            <person name="Li J."/>
            <person name="Shi Y."/>
            <person name="Xu G."/>
            <person name="Xiao D."/>
            <person name="Ran X."/>
        </authorList>
    </citation>
    <scope>NUCLEOTIDE SEQUENCE [LARGE SCALE GENOMIC DNA]</scope>
    <source>
        <strain evidence="10 11">JCM 15915</strain>
    </source>
</reference>
<feature type="transmembrane region" description="Helical" evidence="8">
    <location>
        <begin position="80"/>
        <end position="97"/>
    </location>
</feature>
<feature type="domain" description="Lycopene cyclase" evidence="9">
    <location>
        <begin position="6"/>
        <end position="95"/>
    </location>
</feature>
<protein>
    <submittedName>
        <fullName evidence="10">Lycopene cyclase domain-containing protein</fullName>
    </submittedName>
</protein>
<feature type="transmembrane region" description="Helical" evidence="8">
    <location>
        <begin position="6"/>
        <end position="24"/>
    </location>
</feature>
<evidence type="ECO:0000256" key="6">
    <source>
        <dbReference type="ARBA" id="ARBA00023136"/>
    </source>
</evidence>
<dbReference type="GO" id="GO:0016117">
    <property type="term" value="P:carotenoid biosynthetic process"/>
    <property type="evidence" value="ECO:0007669"/>
    <property type="project" value="UniProtKB-KW"/>
</dbReference>
<evidence type="ECO:0000256" key="4">
    <source>
        <dbReference type="ARBA" id="ARBA00022746"/>
    </source>
</evidence>
<evidence type="ECO:0000256" key="7">
    <source>
        <dbReference type="ARBA" id="ARBA00023235"/>
    </source>
</evidence>
<accession>A0A7K1LJP7</accession>
<evidence type="ECO:0000256" key="2">
    <source>
        <dbReference type="ARBA" id="ARBA00004829"/>
    </source>
</evidence>
<keyword evidence="6 8" id="KW-0472">Membrane</keyword>
<dbReference type="Proteomes" id="UP000462152">
    <property type="component" value="Unassembled WGS sequence"/>
</dbReference>
<dbReference type="GO" id="GO:0045436">
    <property type="term" value="F:lycopene beta cyclase activity"/>
    <property type="evidence" value="ECO:0007669"/>
    <property type="project" value="UniProtKB-ARBA"/>
</dbReference>
<keyword evidence="7" id="KW-0413">Isomerase</keyword>
<organism evidence="10 11">
    <name type="scientific">Rothia koreensis</name>
    <dbReference type="NCBI Taxonomy" id="592378"/>
    <lineage>
        <taxon>Bacteria</taxon>
        <taxon>Bacillati</taxon>
        <taxon>Actinomycetota</taxon>
        <taxon>Actinomycetes</taxon>
        <taxon>Micrococcales</taxon>
        <taxon>Micrococcaceae</taxon>
        <taxon>Rothia</taxon>
    </lineage>
</organism>
<feature type="transmembrane region" description="Helical" evidence="8">
    <location>
        <begin position="36"/>
        <end position="55"/>
    </location>
</feature>
<evidence type="ECO:0000256" key="3">
    <source>
        <dbReference type="ARBA" id="ARBA00022692"/>
    </source>
</evidence>
<keyword evidence="4" id="KW-0125">Carotenoid biosynthesis</keyword>
<evidence type="ECO:0000256" key="8">
    <source>
        <dbReference type="SAM" id="Phobius"/>
    </source>
</evidence>
<gene>
    <name evidence="10" type="ORF">GMA10_08590</name>
</gene>
<comment type="caution">
    <text evidence="10">The sequence shown here is derived from an EMBL/GenBank/DDBJ whole genome shotgun (WGS) entry which is preliminary data.</text>
</comment>
<keyword evidence="5 8" id="KW-1133">Transmembrane helix</keyword>
<name>A0A7K1LJP7_9MICC</name>
<keyword evidence="3 8" id="KW-0812">Transmembrane</keyword>
<evidence type="ECO:0000256" key="5">
    <source>
        <dbReference type="ARBA" id="ARBA00022989"/>
    </source>
</evidence>
<dbReference type="OrthoDB" id="5195186at2"/>
<proteinExistence type="predicted"/>
<keyword evidence="11" id="KW-1185">Reference proteome</keyword>
<evidence type="ECO:0000259" key="9">
    <source>
        <dbReference type="Pfam" id="PF18916"/>
    </source>
</evidence>
<dbReference type="AlphaFoldDB" id="A0A7K1LJP7"/>
<sequence length="118" mass="13406">MQPWTYVIVLGICLALTLPLEFVFRLRVYRNPLRLLMVLVPVVLIFSVWDTIAVGRDYWTYDPLQTLAVELPGGLPLEEVLFFVAIPICAVLTYESVERVIALVRRILSRSEGGDKDA</sequence>
<dbReference type="EMBL" id="WOGT01000004">
    <property type="protein sequence ID" value="MUN55263.1"/>
    <property type="molecule type" value="Genomic_DNA"/>
</dbReference>
<evidence type="ECO:0000313" key="11">
    <source>
        <dbReference type="Proteomes" id="UP000462152"/>
    </source>
</evidence>
<dbReference type="GO" id="GO:0016872">
    <property type="term" value="F:intramolecular lyase activity"/>
    <property type="evidence" value="ECO:0007669"/>
    <property type="project" value="InterPro"/>
</dbReference>
<comment type="subcellular location">
    <subcellularLocation>
        <location evidence="1">Membrane</location>
        <topology evidence="1">Multi-pass membrane protein</topology>
    </subcellularLocation>
</comment>
<dbReference type="Pfam" id="PF18916">
    <property type="entry name" value="Lycopene_cyc"/>
    <property type="match status" value="1"/>
</dbReference>
<evidence type="ECO:0000256" key="1">
    <source>
        <dbReference type="ARBA" id="ARBA00004141"/>
    </source>
</evidence>
<comment type="pathway">
    <text evidence="2">Carotenoid biosynthesis.</text>
</comment>
<dbReference type="RefSeq" id="WP_129316051.1">
    <property type="nucleotide sequence ID" value="NZ_NOIQ01000016.1"/>
</dbReference>
<dbReference type="NCBIfam" id="TIGR03462">
    <property type="entry name" value="CarR_dom_SF"/>
    <property type="match status" value="1"/>
</dbReference>